<dbReference type="EMBL" id="QOVI01000001">
    <property type="protein sequence ID" value="RXG17970.1"/>
    <property type="molecule type" value="Genomic_DNA"/>
</dbReference>
<name>A0A4Q0NYI1_9FLAO</name>
<dbReference type="RefSeq" id="WP_128759565.1">
    <property type="nucleotide sequence ID" value="NZ_QOVI01000001.1"/>
</dbReference>
<keyword evidence="2" id="KW-1185">Reference proteome</keyword>
<evidence type="ECO:0000313" key="2">
    <source>
        <dbReference type="Proteomes" id="UP000289821"/>
    </source>
</evidence>
<reference evidence="1 2" key="1">
    <citation type="submission" date="2018-07" db="EMBL/GenBank/DDBJ databases">
        <title>Leeuwenhoekiella genomics.</title>
        <authorList>
            <person name="Tahon G."/>
            <person name="Willems A."/>
        </authorList>
    </citation>
    <scope>NUCLEOTIDE SEQUENCE [LARGE SCALE GENOMIC DNA]</scope>
    <source>
        <strain evidence="1 2">R-50232</strain>
    </source>
</reference>
<dbReference type="Proteomes" id="UP000289821">
    <property type="component" value="Unassembled WGS sequence"/>
</dbReference>
<sequence length="351" mass="41845">MIAQFTRKKFYDLVWSKPLTKIKEELDIDYHIIIALCKKHDIPRPPSNYWSKLKFGKQATQPELPKPEDECIVWGAIKEKKDPYSWMYLSGKALEKYIQEKIENDNRLDLSVSKRLSKPDKLIQEYLSVEEEREKARKRGKYLRDYDNPTISISTSKEQHARALRFMDCLIKNLRLRGHRFKIWNHHYQICIYGVSYPFSLREVNKRVPRSDSWGSDYIPTGKLALKIDRWSGKEWQDQKTLTIEDKVSEIIARIEYLAKTERAESIYRDVTHQRAKIESEKAEALERKRIEDDKKFEKLLQLADQWKRVENLKEFIGMLESNQTLDGEKNEVIQWVKNRIEKLDFMGSLE</sequence>
<evidence type="ECO:0000313" key="1">
    <source>
        <dbReference type="EMBL" id="RXG17970.1"/>
    </source>
</evidence>
<gene>
    <name evidence="1" type="ORF">DSM04_101156</name>
</gene>
<dbReference type="AlphaFoldDB" id="A0A4Q0NYI1"/>
<organism evidence="1 2">
    <name type="scientific">Leeuwenhoekiella aestuarii</name>
    <dbReference type="NCBI Taxonomy" id="2249426"/>
    <lineage>
        <taxon>Bacteria</taxon>
        <taxon>Pseudomonadati</taxon>
        <taxon>Bacteroidota</taxon>
        <taxon>Flavobacteriia</taxon>
        <taxon>Flavobacteriales</taxon>
        <taxon>Flavobacteriaceae</taxon>
        <taxon>Leeuwenhoekiella</taxon>
    </lineage>
</organism>
<comment type="caution">
    <text evidence="1">The sequence shown here is derived from an EMBL/GenBank/DDBJ whole genome shotgun (WGS) entry which is preliminary data.</text>
</comment>
<accession>A0A4Q0NYI1</accession>
<proteinExistence type="predicted"/>
<protein>
    <submittedName>
        <fullName evidence="1">Uncharacterized protein</fullName>
    </submittedName>
</protein>